<keyword evidence="1" id="KW-0732">Signal</keyword>
<evidence type="ECO:0000313" key="3">
    <source>
        <dbReference type="Proteomes" id="UP001597448"/>
    </source>
</evidence>
<evidence type="ECO:0000313" key="2">
    <source>
        <dbReference type="EMBL" id="MFD2413271.1"/>
    </source>
</evidence>
<reference evidence="3" key="1">
    <citation type="journal article" date="2019" name="Int. J. Syst. Evol. Microbiol.">
        <title>The Global Catalogue of Microorganisms (GCM) 10K type strain sequencing project: providing services to taxonomists for standard genome sequencing and annotation.</title>
        <authorList>
            <consortium name="The Broad Institute Genomics Platform"/>
            <consortium name="The Broad Institute Genome Sequencing Center for Infectious Disease"/>
            <person name="Wu L."/>
            <person name="Ma J."/>
        </authorList>
    </citation>
    <scope>NUCLEOTIDE SEQUENCE [LARGE SCALE GENOMIC DNA]</scope>
    <source>
        <strain evidence="3">CCM 8725</strain>
    </source>
</reference>
<dbReference type="EMBL" id="JBHUKY010000062">
    <property type="protein sequence ID" value="MFD2413271.1"/>
    <property type="molecule type" value="Genomic_DNA"/>
</dbReference>
<keyword evidence="3" id="KW-1185">Reference proteome</keyword>
<dbReference type="Proteomes" id="UP001597448">
    <property type="component" value="Unassembled WGS sequence"/>
</dbReference>
<feature type="chain" id="PRO_5045458557" description="Lipoprotein" evidence="1">
    <location>
        <begin position="25"/>
        <end position="115"/>
    </location>
</feature>
<name>A0ABW5FKR8_9BACL</name>
<proteinExistence type="predicted"/>
<organism evidence="2 3">
    <name type="scientific">Paenibacillus rhizoplanae</name>
    <dbReference type="NCBI Taxonomy" id="1917181"/>
    <lineage>
        <taxon>Bacteria</taxon>
        <taxon>Bacillati</taxon>
        <taxon>Bacillota</taxon>
        <taxon>Bacilli</taxon>
        <taxon>Bacillales</taxon>
        <taxon>Paenibacillaceae</taxon>
        <taxon>Paenibacillus</taxon>
    </lineage>
</organism>
<protein>
    <recommendedName>
        <fullName evidence="4">Lipoprotein</fullName>
    </recommendedName>
</protein>
<sequence>MTLSKCLKLSMTLLFVLMICTACQSHKEQGTSGYISLNELESLADKGAALSWSDFDKYPYEDIGSGVYIRRYPIEGEQQLLVRGKSLEKPPEQISIVDQKGEEQDILLCVNLTCR</sequence>
<dbReference type="RefSeq" id="WP_209993428.1">
    <property type="nucleotide sequence ID" value="NZ_JBHSVQ010000001.1"/>
</dbReference>
<comment type="caution">
    <text evidence="2">The sequence shown here is derived from an EMBL/GenBank/DDBJ whole genome shotgun (WGS) entry which is preliminary data.</text>
</comment>
<gene>
    <name evidence="2" type="ORF">ACFSX3_25630</name>
</gene>
<accession>A0ABW5FKR8</accession>
<evidence type="ECO:0008006" key="4">
    <source>
        <dbReference type="Google" id="ProtNLM"/>
    </source>
</evidence>
<feature type="signal peptide" evidence="1">
    <location>
        <begin position="1"/>
        <end position="24"/>
    </location>
</feature>
<evidence type="ECO:0000256" key="1">
    <source>
        <dbReference type="SAM" id="SignalP"/>
    </source>
</evidence>